<name>A0ABT2ENS6_9BACT</name>
<keyword evidence="1" id="KW-1133">Transmembrane helix</keyword>
<gene>
    <name evidence="2" type="ORF">M2350_001985</name>
</gene>
<comment type="caution">
    <text evidence="2">The sequence shown here is derived from an EMBL/GenBank/DDBJ whole genome shotgun (WGS) entry which is preliminary data.</text>
</comment>
<evidence type="ECO:0000313" key="3">
    <source>
        <dbReference type="Proteomes" id="UP001204798"/>
    </source>
</evidence>
<feature type="transmembrane region" description="Helical" evidence="1">
    <location>
        <begin position="5"/>
        <end position="26"/>
    </location>
</feature>
<dbReference type="InterPro" id="IPR028994">
    <property type="entry name" value="Integrin_alpha_N"/>
</dbReference>
<accession>A0ABT2ENS6</accession>
<keyword evidence="1" id="KW-0812">Transmembrane</keyword>
<organism evidence="2 3">
    <name type="scientific">Candidatus Fervidibacter sacchari</name>
    <dbReference type="NCBI Taxonomy" id="1448929"/>
    <lineage>
        <taxon>Bacteria</taxon>
        <taxon>Candidatus Fervidibacterota</taxon>
        <taxon>Candidatus Fervidibacter</taxon>
    </lineage>
</organism>
<reference evidence="2 3" key="1">
    <citation type="submission" date="2022-08" db="EMBL/GenBank/DDBJ databases">
        <title>Bacterial and archaeal communities from various locations to study Microbial Dark Matter (Phase II).</title>
        <authorList>
            <person name="Stepanauskas R."/>
        </authorList>
    </citation>
    <scope>NUCLEOTIDE SEQUENCE [LARGE SCALE GENOMIC DNA]</scope>
    <source>
        <strain evidence="2 3">PD1</strain>
    </source>
</reference>
<proteinExistence type="predicted"/>
<evidence type="ECO:0008006" key="4">
    <source>
        <dbReference type="Google" id="ProtNLM"/>
    </source>
</evidence>
<sequence>MRRKIIWIAVIVLFAFQFLLVVIVWWQNRPVTHCPLPLKQVTWELPSDLSLAVVDLDANGKDDLLMVDQKGHLWWSEWTGEPPRFEPIPVSHLISFTISSQIIVAKTSKSECLITRSGNQWHKQIVTALNARIDDLDGDGQNNDVLLLTTPKTLEWWQRTKDGKFLRRDQLTLPKHYNSMVVGIVVGGGYEVWNRLSLHGLNSQGFVCLENMRLRWKGAFVNNLMWKDADLDGDGKADHLEFWRWRDNRCELVINFANGKYQVLKLPSLFYEPPFITDVDGDRRAEILFMEGPHESLRLRLFRFDLKRQKFLEWVSPTINVMLVGEELFYSLLQQNNPNWSLLLTVKRGNYWQVERWWVSEKGWQSELVTVLPKVVSSKGDGVMEGWSVYQIGKVLLLVERREHPKWRRKFQDLFRDLCFKIGLNVAFGEYQIPHRRLWVWDEKKHRWLVLGYALPEIARDDVFREWVDLVKLGSNEEFAILWWSSYSTAHIGRFHNSVWQTINLNVPLQFPINLWDGERYWAIFCYEPIDIDVKGKRWIAVTLPSHSNEDEF</sequence>
<dbReference type="Proteomes" id="UP001204798">
    <property type="component" value="Unassembled WGS sequence"/>
</dbReference>
<protein>
    <recommendedName>
        <fullName evidence="4">VCBS repeat-containing protein</fullName>
    </recommendedName>
</protein>
<dbReference type="RefSeq" id="WP_259096122.1">
    <property type="nucleotide sequence ID" value="NZ_CP130454.1"/>
</dbReference>
<keyword evidence="1" id="KW-0472">Membrane</keyword>
<evidence type="ECO:0000313" key="2">
    <source>
        <dbReference type="EMBL" id="MCS3919572.1"/>
    </source>
</evidence>
<evidence type="ECO:0000256" key="1">
    <source>
        <dbReference type="SAM" id="Phobius"/>
    </source>
</evidence>
<keyword evidence="3" id="KW-1185">Reference proteome</keyword>
<dbReference type="SUPFAM" id="SSF69318">
    <property type="entry name" value="Integrin alpha N-terminal domain"/>
    <property type="match status" value="1"/>
</dbReference>
<dbReference type="EMBL" id="JANUCP010000003">
    <property type="protein sequence ID" value="MCS3919572.1"/>
    <property type="molecule type" value="Genomic_DNA"/>
</dbReference>